<proteinExistence type="predicted"/>
<dbReference type="Pfam" id="PF13707">
    <property type="entry name" value="RloB"/>
    <property type="match status" value="1"/>
</dbReference>
<dbReference type="Proteomes" id="UP000003480">
    <property type="component" value="Unassembled WGS sequence"/>
</dbReference>
<dbReference type="AlphaFoldDB" id="I4GAN0"/>
<dbReference type="HOGENOM" id="CLU_2260500_0_0_3"/>
<name>I4GAN0_MICAE</name>
<organism evidence="1 2">
    <name type="scientific">Microcystis aeruginosa PCC 9443</name>
    <dbReference type="NCBI Taxonomy" id="1160281"/>
    <lineage>
        <taxon>Bacteria</taxon>
        <taxon>Bacillati</taxon>
        <taxon>Cyanobacteriota</taxon>
        <taxon>Cyanophyceae</taxon>
        <taxon>Oscillatoriophycideae</taxon>
        <taxon>Chroococcales</taxon>
        <taxon>Microcystaceae</taxon>
        <taxon>Microcystis</taxon>
    </lineage>
</organism>
<dbReference type="RefSeq" id="WP_002772142.1">
    <property type="nucleotide sequence ID" value="NZ_HE973014.1"/>
</dbReference>
<evidence type="ECO:0000313" key="1">
    <source>
        <dbReference type="EMBL" id="CCI04991.1"/>
    </source>
</evidence>
<gene>
    <name evidence="1" type="ORF">MICAC_6230004</name>
</gene>
<reference evidence="1 2" key="1">
    <citation type="submission" date="2012-04" db="EMBL/GenBank/DDBJ databases">
        <authorList>
            <person name="Genoscope - CEA"/>
        </authorList>
    </citation>
    <scope>NUCLEOTIDE SEQUENCE [LARGE SCALE GENOMIC DNA]</scope>
    <source>
        <strain evidence="1 2">9443</strain>
    </source>
</reference>
<dbReference type="InterPro" id="IPR025591">
    <property type="entry name" value="RloB"/>
</dbReference>
<protein>
    <submittedName>
        <fullName evidence="1">Uncharacterized protein</fullName>
    </submittedName>
</protein>
<comment type="caution">
    <text evidence="1">The sequence shown here is derived from an EMBL/GenBank/DDBJ whole genome shotgun (WGS) entry which is preliminary data.</text>
</comment>
<accession>I4GAN0</accession>
<dbReference type="EMBL" id="CAIJ01000583">
    <property type="protein sequence ID" value="CCI04991.1"/>
    <property type="molecule type" value="Genomic_DNA"/>
</dbReference>
<evidence type="ECO:0000313" key="2">
    <source>
        <dbReference type="Proteomes" id="UP000003480"/>
    </source>
</evidence>
<sequence>MKPLKFGWYILHFQYLDTATPRDRYGSILTNQMRKLGLVGEKEKYEKNRENMYEKLKPYQPTAIINAEKLIKRRDELKQHPFDPHPSTTVHELVRELNKNSRS</sequence>